<dbReference type="GO" id="GO:0005739">
    <property type="term" value="C:mitochondrion"/>
    <property type="evidence" value="ECO:0007669"/>
    <property type="project" value="UniProtKB-SubCell"/>
</dbReference>
<dbReference type="OrthoDB" id="5950413at2759"/>
<dbReference type="RefSeq" id="XP_031563347.1">
    <property type="nucleotide sequence ID" value="XM_031707487.1"/>
</dbReference>
<keyword evidence="5" id="KW-0496">Mitochondrion</keyword>
<evidence type="ECO:0000256" key="3">
    <source>
        <dbReference type="ARBA" id="ARBA00022946"/>
    </source>
</evidence>
<sequence length="166" mass="18541">MAGRACVNVIKKSFLQLSRNGINPKVSTCYSAMNHYPEILGIMGVRFATKAKPLKGGVKTKAVPGYRVAVTKGFESQHTGSLKGSYGASDRLLDDVMMRKYIEGVFYDHVDSDIVIKRRDNRIIIAFVVKRDCDVNKFYFLTAMSEKLLSEVFSCIVKFEPQSSAI</sequence>
<keyword evidence="6" id="KW-0687">Ribonucleoprotein</keyword>
<dbReference type="GO" id="GO:0005840">
    <property type="term" value="C:ribosome"/>
    <property type="evidence" value="ECO:0007669"/>
    <property type="project" value="UniProtKB-KW"/>
</dbReference>
<evidence type="ECO:0000256" key="2">
    <source>
        <dbReference type="ARBA" id="ARBA00010761"/>
    </source>
</evidence>
<evidence type="ECO:0000313" key="8">
    <source>
        <dbReference type="RefSeq" id="XP_031563347.1"/>
    </source>
</evidence>
<dbReference type="Proteomes" id="UP000515163">
    <property type="component" value="Unplaced"/>
</dbReference>
<dbReference type="GO" id="GO:1990904">
    <property type="term" value="C:ribonucleoprotein complex"/>
    <property type="evidence" value="ECO:0007669"/>
    <property type="project" value="UniProtKB-KW"/>
</dbReference>
<evidence type="ECO:0000256" key="4">
    <source>
        <dbReference type="ARBA" id="ARBA00022980"/>
    </source>
</evidence>
<keyword evidence="3" id="KW-0809">Transit peptide</keyword>
<dbReference type="KEGG" id="aten:116298907"/>
<protein>
    <submittedName>
        <fullName evidence="8">28S ribosomal protein S24-A, mitochondrial-like</fullName>
    </submittedName>
</protein>
<evidence type="ECO:0000256" key="5">
    <source>
        <dbReference type="ARBA" id="ARBA00023128"/>
    </source>
</evidence>
<dbReference type="Pfam" id="PF14955">
    <property type="entry name" value="MRP-S24"/>
    <property type="match status" value="1"/>
</dbReference>
<dbReference type="GeneID" id="116298907"/>
<organism evidence="7 8">
    <name type="scientific">Actinia tenebrosa</name>
    <name type="common">Australian red waratah sea anemone</name>
    <dbReference type="NCBI Taxonomy" id="6105"/>
    <lineage>
        <taxon>Eukaryota</taxon>
        <taxon>Metazoa</taxon>
        <taxon>Cnidaria</taxon>
        <taxon>Anthozoa</taxon>
        <taxon>Hexacorallia</taxon>
        <taxon>Actiniaria</taxon>
        <taxon>Actiniidae</taxon>
        <taxon>Actinia</taxon>
    </lineage>
</organism>
<proteinExistence type="inferred from homology"/>
<dbReference type="FunCoup" id="A0A6P8ICD0">
    <property type="interactions" value="569"/>
</dbReference>
<dbReference type="InterPro" id="IPR026146">
    <property type="entry name" value="Ribosomal_uS3m"/>
</dbReference>
<name>A0A6P8ICD0_ACTTE</name>
<reference evidence="8" key="1">
    <citation type="submission" date="2025-08" db="UniProtKB">
        <authorList>
            <consortium name="RefSeq"/>
        </authorList>
    </citation>
    <scope>IDENTIFICATION</scope>
    <source>
        <tissue evidence="8">Tentacle</tissue>
    </source>
</reference>
<evidence type="ECO:0000256" key="1">
    <source>
        <dbReference type="ARBA" id="ARBA00004173"/>
    </source>
</evidence>
<accession>A0A6P8ICD0</accession>
<evidence type="ECO:0000256" key="6">
    <source>
        <dbReference type="ARBA" id="ARBA00023274"/>
    </source>
</evidence>
<dbReference type="InParanoid" id="A0A6P8ICD0"/>
<keyword evidence="4" id="KW-0689">Ribosomal protein</keyword>
<comment type="similarity">
    <text evidence="2">Belongs to the universal ribosomal protein uS3 family.</text>
</comment>
<dbReference type="AlphaFoldDB" id="A0A6P8ICD0"/>
<dbReference type="PANTHER" id="PTHR21244:SF1">
    <property type="entry name" value="SMALL RIBOSOMAL SUBUNIT PROTEIN US3M"/>
    <property type="match status" value="1"/>
</dbReference>
<evidence type="ECO:0000313" key="7">
    <source>
        <dbReference type="Proteomes" id="UP000515163"/>
    </source>
</evidence>
<dbReference type="PANTHER" id="PTHR21244">
    <property type="entry name" value="MITOCHONDRIAL 28S RIBOSOMAL PROTEIN S24"/>
    <property type="match status" value="1"/>
</dbReference>
<keyword evidence="7" id="KW-1185">Reference proteome</keyword>
<gene>
    <name evidence="8" type="primary">LOC116298907</name>
</gene>
<comment type="subcellular location">
    <subcellularLocation>
        <location evidence="1">Mitochondrion</location>
    </subcellularLocation>
</comment>
<dbReference type="GO" id="GO:0006412">
    <property type="term" value="P:translation"/>
    <property type="evidence" value="ECO:0007669"/>
    <property type="project" value="TreeGrafter"/>
</dbReference>